<dbReference type="PANTHER" id="PTHR45642:SF30">
    <property type="entry name" value="SGNH HYDROLASE-TYPE ESTERASE DOMAIN-CONTAINING PROTEIN"/>
    <property type="match status" value="1"/>
</dbReference>
<dbReference type="Proteomes" id="UP000593562">
    <property type="component" value="Unassembled WGS sequence"/>
</dbReference>
<dbReference type="EMBL" id="JAAARO010000022">
    <property type="protein sequence ID" value="KAF5727304.1"/>
    <property type="molecule type" value="Genomic_DNA"/>
</dbReference>
<keyword evidence="3" id="KW-1185">Reference proteome</keyword>
<dbReference type="InterPro" id="IPR050592">
    <property type="entry name" value="GDSL_lipolytic_enzyme"/>
</dbReference>
<protein>
    <recommendedName>
        <fullName evidence="4">GDSL esterase/lipase</fullName>
    </recommendedName>
</protein>
<gene>
    <name evidence="2" type="ORF">HS088_TW22G00997</name>
</gene>
<dbReference type="InParanoid" id="A0A7J7BZK4"/>
<dbReference type="GO" id="GO:0016788">
    <property type="term" value="F:hydrolase activity, acting on ester bonds"/>
    <property type="evidence" value="ECO:0007669"/>
    <property type="project" value="InterPro"/>
</dbReference>
<comment type="caution">
    <text evidence="2">The sequence shown here is derived from an EMBL/GenBank/DDBJ whole genome shotgun (WGS) entry which is preliminary data.</text>
</comment>
<evidence type="ECO:0000256" key="1">
    <source>
        <dbReference type="ARBA" id="ARBA00008668"/>
    </source>
</evidence>
<evidence type="ECO:0000313" key="2">
    <source>
        <dbReference type="EMBL" id="KAF5727304.1"/>
    </source>
</evidence>
<accession>A0A7J7BZK4</accession>
<dbReference type="InterPro" id="IPR036514">
    <property type="entry name" value="SGNH_hydro_sf"/>
</dbReference>
<dbReference type="Gene3D" id="3.40.50.1110">
    <property type="entry name" value="SGNH hydrolase"/>
    <property type="match status" value="1"/>
</dbReference>
<dbReference type="InterPro" id="IPR001087">
    <property type="entry name" value="GDSL"/>
</dbReference>
<name>A0A7J7BZK4_TRIWF</name>
<evidence type="ECO:0008006" key="4">
    <source>
        <dbReference type="Google" id="ProtNLM"/>
    </source>
</evidence>
<proteinExistence type="inferred from homology"/>
<organism evidence="2 3">
    <name type="scientific">Tripterygium wilfordii</name>
    <name type="common">Thunder God vine</name>
    <dbReference type="NCBI Taxonomy" id="458696"/>
    <lineage>
        <taxon>Eukaryota</taxon>
        <taxon>Viridiplantae</taxon>
        <taxon>Streptophyta</taxon>
        <taxon>Embryophyta</taxon>
        <taxon>Tracheophyta</taxon>
        <taxon>Spermatophyta</taxon>
        <taxon>Magnoliopsida</taxon>
        <taxon>eudicotyledons</taxon>
        <taxon>Gunneridae</taxon>
        <taxon>Pentapetalae</taxon>
        <taxon>rosids</taxon>
        <taxon>fabids</taxon>
        <taxon>Celastrales</taxon>
        <taxon>Celastraceae</taxon>
        <taxon>Tripterygium</taxon>
    </lineage>
</organism>
<dbReference type="Pfam" id="PF00657">
    <property type="entry name" value="Lipase_GDSL"/>
    <property type="match status" value="1"/>
</dbReference>
<dbReference type="AlphaFoldDB" id="A0A7J7BZK4"/>
<dbReference type="PANTHER" id="PTHR45642">
    <property type="entry name" value="GDSL ESTERASE/LIPASE EXL3"/>
    <property type="match status" value="1"/>
</dbReference>
<comment type="similarity">
    <text evidence="1">Belongs to the 'GDSL' lipolytic enzyme family.</text>
</comment>
<evidence type="ECO:0000313" key="3">
    <source>
        <dbReference type="Proteomes" id="UP000593562"/>
    </source>
</evidence>
<sequence length="102" mass="11684">MGCRRIVVTGLPPIGCLPIQLTAKFKNPLDRRCLEDQNADAQSYNYKLQKLLPQIQKILPGSLILHANIYDPLFDMINNPQKYGKLHKSIDKIMNLNCIKHQ</sequence>
<reference evidence="2 3" key="1">
    <citation type="journal article" date="2020" name="Nat. Commun.">
        <title>Genome of Tripterygium wilfordii and identification of cytochrome P450 involved in triptolide biosynthesis.</title>
        <authorList>
            <person name="Tu L."/>
            <person name="Su P."/>
            <person name="Zhang Z."/>
            <person name="Gao L."/>
            <person name="Wang J."/>
            <person name="Hu T."/>
            <person name="Zhou J."/>
            <person name="Zhang Y."/>
            <person name="Zhao Y."/>
            <person name="Liu Y."/>
            <person name="Song Y."/>
            <person name="Tong Y."/>
            <person name="Lu Y."/>
            <person name="Yang J."/>
            <person name="Xu C."/>
            <person name="Jia M."/>
            <person name="Peters R.J."/>
            <person name="Huang L."/>
            <person name="Gao W."/>
        </authorList>
    </citation>
    <scope>NUCLEOTIDE SEQUENCE [LARGE SCALE GENOMIC DNA]</scope>
    <source>
        <strain evidence="3">cv. XIE 37</strain>
        <tissue evidence="2">Leaf</tissue>
    </source>
</reference>